<evidence type="ECO:0000313" key="7">
    <source>
        <dbReference type="EMBL" id="MBP3966949.1"/>
    </source>
</evidence>
<organism evidence="7 8">
    <name type="scientific">Paenibacillus lignilyticus</name>
    <dbReference type="NCBI Taxonomy" id="1172615"/>
    <lineage>
        <taxon>Bacteria</taxon>
        <taxon>Bacillati</taxon>
        <taxon>Bacillota</taxon>
        <taxon>Bacilli</taxon>
        <taxon>Bacillales</taxon>
        <taxon>Paenibacillaceae</taxon>
        <taxon>Paenibacillus</taxon>
    </lineage>
</organism>
<keyword evidence="4 5" id="KW-0472">Membrane</keyword>
<feature type="transmembrane region" description="Helical" evidence="5">
    <location>
        <begin position="40"/>
        <end position="61"/>
    </location>
</feature>
<evidence type="ECO:0000259" key="6">
    <source>
        <dbReference type="Pfam" id="PF12698"/>
    </source>
</evidence>
<keyword evidence="2 5" id="KW-0812">Transmembrane</keyword>
<dbReference type="EMBL" id="JAGKSP010000027">
    <property type="protein sequence ID" value="MBP3966949.1"/>
    <property type="molecule type" value="Genomic_DNA"/>
</dbReference>
<dbReference type="Pfam" id="PF12698">
    <property type="entry name" value="ABC2_membrane_3"/>
    <property type="match status" value="1"/>
</dbReference>
<gene>
    <name evidence="7" type="ORF">I8J30_30140</name>
</gene>
<dbReference type="PANTHER" id="PTHR43077">
    <property type="entry name" value="TRANSPORT PERMEASE YVFS-RELATED"/>
    <property type="match status" value="1"/>
</dbReference>
<protein>
    <submittedName>
        <fullName evidence="7">DUF3533 domain-containing protein</fullName>
    </submittedName>
</protein>
<comment type="caution">
    <text evidence="7">The sequence shown here is derived from an EMBL/GenBank/DDBJ whole genome shotgun (WGS) entry which is preliminary data.</text>
</comment>
<evidence type="ECO:0000256" key="5">
    <source>
        <dbReference type="SAM" id="Phobius"/>
    </source>
</evidence>
<dbReference type="Proteomes" id="UP000673394">
    <property type="component" value="Unassembled WGS sequence"/>
</dbReference>
<accession>A0ABS5CM60</accession>
<evidence type="ECO:0000256" key="4">
    <source>
        <dbReference type="ARBA" id="ARBA00023136"/>
    </source>
</evidence>
<proteinExistence type="predicted"/>
<feature type="transmembrane region" description="Helical" evidence="5">
    <location>
        <begin position="388"/>
        <end position="408"/>
    </location>
</feature>
<name>A0ABS5CM60_9BACL</name>
<dbReference type="InterPro" id="IPR051328">
    <property type="entry name" value="T7SS_ABC-Transporter"/>
</dbReference>
<sequence>MLIIEFSLQIIIINTVTIIQHDVHYKGVANLHTNLLKQKLVWIGAVAVLAVLMVFGVAMIGPAAGAAPKELPVALVVLDQPVDQPDGNKLAVGETLKEKMTQQTQLPIKWEIVGSKEEALAGIDEQKYYGALILPADLSAGLLSLQTAAPQPAQLQIYVSEGKNAQVAGTVNMLLQVAMDKVGIQLSTQLLAEIGKHTDAIPVTAAGALIEPFTVSSQIVHPVGANNASGNAPLLLTQMMWLSCLAVSITLFLASQQAVKAGGGHMRIVLTKLVTGLVIVTGATAFLVWMSGSWYGMELSDRTQLWLFLLLAGSAFFLFQTTLLRWIGMPAVPLMVLLFFFSMPVINMAPEMLPAVAKDWLYSWTPLRFVATGLRSVMYFDGTNMNGTYQVLGWLSGICMVVAAASVLKPKKAAPTLDSSM</sequence>
<reference evidence="7 8" key="1">
    <citation type="submission" date="2021-04" db="EMBL/GenBank/DDBJ databases">
        <title>Paenibacillus sp. DLE-14 whole genome sequence.</title>
        <authorList>
            <person name="Ham Y.J."/>
        </authorList>
    </citation>
    <scope>NUCLEOTIDE SEQUENCE [LARGE SCALE GENOMIC DNA]</scope>
    <source>
        <strain evidence="7 8">DLE-14</strain>
    </source>
</reference>
<evidence type="ECO:0000256" key="2">
    <source>
        <dbReference type="ARBA" id="ARBA00022692"/>
    </source>
</evidence>
<feature type="transmembrane region" description="Helical" evidence="5">
    <location>
        <begin position="235"/>
        <end position="254"/>
    </location>
</feature>
<evidence type="ECO:0000256" key="1">
    <source>
        <dbReference type="ARBA" id="ARBA00004141"/>
    </source>
</evidence>
<feature type="domain" description="ABC-2 type transporter transmembrane" evidence="6">
    <location>
        <begin position="48"/>
        <end position="407"/>
    </location>
</feature>
<dbReference type="Gene3D" id="3.40.1710.10">
    <property type="entry name" value="abc type-2 transporter like domain"/>
    <property type="match status" value="1"/>
</dbReference>
<keyword evidence="8" id="KW-1185">Reference proteome</keyword>
<dbReference type="PANTHER" id="PTHR43077:SF5">
    <property type="entry name" value="PHAGE INFECTION PROTEIN"/>
    <property type="match status" value="1"/>
</dbReference>
<evidence type="ECO:0000313" key="8">
    <source>
        <dbReference type="Proteomes" id="UP000673394"/>
    </source>
</evidence>
<keyword evidence="3 5" id="KW-1133">Transmembrane helix</keyword>
<feature type="transmembrane region" description="Helical" evidence="5">
    <location>
        <begin position="274"/>
        <end position="297"/>
    </location>
</feature>
<evidence type="ECO:0000256" key="3">
    <source>
        <dbReference type="ARBA" id="ARBA00022989"/>
    </source>
</evidence>
<dbReference type="InterPro" id="IPR013525">
    <property type="entry name" value="ABC2_TM"/>
</dbReference>
<comment type="subcellular location">
    <subcellularLocation>
        <location evidence="1">Membrane</location>
        <topology evidence="1">Multi-pass membrane protein</topology>
    </subcellularLocation>
</comment>
<feature type="transmembrane region" description="Helical" evidence="5">
    <location>
        <begin position="326"/>
        <end position="346"/>
    </location>
</feature>
<feature type="transmembrane region" description="Helical" evidence="5">
    <location>
        <begin position="303"/>
        <end position="319"/>
    </location>
</feature>